<dbReference type="SUPFAM" id="SSF48239">
    <property type="entry name" value="Terpenoid cyclases/Protein prenyltransferases"/>
    <property type="match status" value="1"/>
</dbReference>
<evidence type="ECO:0000256" key="8">
    <source>
        <dbReference type="SAM" id="SignalP"/>
    </source>
</evidence>
<dbReference type="InterPro" id="IPR008930">
    <property type="entry name" value="Terpenoid_cyclase/PrenylTrfase"/>
</dbReference>
<organism evidence="12">
    <name type="scientific">Mytilus coruscus</name>
    <name type="common">Sea mussel</name>
    <dbReference type="NCBI Taxonomy" id="42192"/>
    <lineage>
        <taxon>Eukaryota</taxon>
        <taxon>Metazoa</taxon>
        <taxon>Spiralia</taxon>
        <taxon>Lophotrochozoa</taxon>
        <taxon>Mollusca</taxon>
        <taxon>Bivalvia</taxon>
        <taxon>Autobranchia</taxon>
        <taxon>Pteriomorphia</taxon>
        <taxon>Mytilida</taxon>
        <taxon>Mytiloidea</taxon>
        <taxon>Mytilidae</taxon>
        <taxon>Mytilinae</taxon>
        <taxon>Mytilus</taxon>
    </lineage>
</organism>
<dbReference type="Gene3D" id="2.60.40.10">
    <property type="entry name" value="Immunoglobulins"/>
    <property type="match status" value="2"/>
</dbReference>
<dbReference type="SMART" id="SM01361">
    <property type="entry name" value="A2M_recep"/>
    <property type="match status" value="1"/>
</dbReference>
<dbReference type="Gene3D" id="2.60.40.1940">
    <property type="match status" value="1"/>
</dbReference>
<keyword evidence="2" id="KW-0646">Protease inhibitor</keyword>
<dbReference type="SMART" id="SM01359">
    <property type="entry name" value="A2M_N_2"/>
    <property type="match status" value="1"/>
</dbReference>
<evidence type="ECO:0000256" key="2">
    <source>
        <dbReference type="ARBA" id="ARBA00022690"/>
    </source>
</evidence>
<dbReference type="InterPro" id="IPR036595">
    <property type="entry name" value="A-macroglobulin_rcpt-bd_sf"/>
</dbReference>
<dbReference type="InterPro" id="IPR011625">
    <property type="entry name" value="A2M_N_BRD"/>
</dbReference>
<dbReference type="Gene3D" id="2.60.40.690">
    <property type="entry name" value="Alpha-macroglobulin, receptor-binding domain"/>
    <property type="match status" value="1"/>
</dbReference>
<dbReference type="SUPFAM" id="SSF81296">
    <property type="entry name" value="E set domains"/>
    <property type="match status" value="1"/>
</dbReference>
<evidence type="ECO:0000256" key="6">
    <source>
        <dbReference type="ARBA" id="ARBA00023157"/>
    </source>
</evidence>
<dbReference type="Gene3D" id="2.20.130.20">
    <property type="match status" value="1"/>
</dbReference>
<evidence type="ECO:0000256" key="7">
    <source>
        <dbReference type="SAM" id="MobiDB-lite"/>
    </source>
</evidence>
<dbReference type="InterPro" id="IPR002890">
    <property type="entry name" value="MG2"/>
</dbReference>
<comment type="similarity">
    <text evidence="1">Belongs to the protease inhibitor I39 (alpha-2-macroglobulin) family.</text>
</comment>
<feature type="domain" description="Alpha-2-macroglobulin" evidence="10">
    <location>
        <begin position="699"/>
        <end position="790"/>
    </location>
</feature>
<dbReference type="PANTHER" id="PTHR11412:SF136">
    <property type="entry name" value="CD109 ANTIGEN"/>
    <property type="match status" value="1"/>
</dbReference>
<keyword evidence="4" id="KW-0722">Serine protease inhibitor</keyword>
<dbReference type="SMART" id="SM01360">
    <property type="entry name" value="A2M"/>
    <property type="match status" value="1"/>
</dbReference>
<dbReference type="GO" id="GO:0004867">
    <property type="term" value="F:serine-type endopeptidase inhibitor activity"/>
    <property type="evidence" value="ECO:0007669"/>
    <property type="project" value="UniProtKB-KW"/>
</dbReference>
<dbReference type="InterPro" id="IPR001599">
    <property type="entry name" value="Macroglobln_a2"/>
</dbReference>
<dbReference type="SMR" id="A0A193DU99"/>
<evidence type="ECO:0000259" key="9">
    <source>
        <dbReference type="SMART" id="SM01359"/>
    </source>
</evidence>
<feature type="compositionally biased region" description="Polar residues" evidence="7">
    <location>
        <begin position="682"/>
        <end position="691"/>
    </location>
</feature>
<accession>A0A193DU99</accession>
<dbReference type="InterPro" id="IPR011626">
    <property type="entry name" value="Alpha-macroglobulin_TED"/>
</dbReference>
<feature type="domain" description="Alpha-macroglobulin receptor-binding" evidence="11">
    <location>
        <begin position="1330"/>
        <end position="1417"/>
    </location>
</feature>
<evidence type="ECO:0000256" key="5">
    <source>
        <dbReference type="ARBA" id="ARBA00022966"/>
    </source>
</evidence>
<dbReference type="Gene3D" id="2.60.120.1540">
    <property type="match status" value="1"/>
</dbReference>
<dbReference type="SMART" id="SM01419">
    <property type="entry name" value="Thiol-ester_cl"/>
    <property type="match status" value="1"/>
</dbReference>
<dbReference type="InterPro" id="IPR013783">
    <property type="entry name" value="Ig-like_fold"/>
</dbReference>
<dbReference type="Pfam" id="PF01835">
    <property type="entry name" value="MG2"/>
    <property type="match status" value="1"/>
</dbReference>
<name>A0A193DU99_MYTCO</name>
<dbReference type="GO" id="GO:0005615">
    <property type="term" value="C:extracellular space"/>
    <property type="evidence" value="ECO:0007669"/>
    <property type="project" value="InterPro"/>
</dbReference>
<dbReference type="Pfam" id="PF17791">
    <property type="entry name" value="MG3"/>
    <property type="match status" value="1"/>
</dbReference>
<keyword evidence="6" id="KW-1015">Disulfide bond</keyword>
<sequence length="1437" mass="162457">MIYAIFFLMFVPVDSQPENCTYIMTVPKVTRPGTEIDICITIWKKGSGNVNIAAVLRNNKGKTISGISKIYSGISGKPQIVKLKVPSDAPSGYDYHLDTICTGWIVFYKNINRIRIDSRNASMFIQTDRPIYKPGDFVQFRAFGIKPSLDVIKAPIDIIIFDPLGNRVKQYLKLQEEYGVVSGFLQLSPETHLGRWAIAMTQMGQKKREYIEVKEYVLPKFNVEVSVPGENFVQDDFVTVRVTAAYTFGKPVEGYVFLNVTRTWRRRDSLFVKYQKINGKVDIKIPMWSLYPAFGTNYRLFVKVNETVTGKEANDTINFQLYTKKHRVVFSQSMPYTFKPDLKYTIIMRIEKSDGSSIGPPTGTVRIIITYDVIVKINKRSTRKTEIFFKQTFAVDKSGVIIQQVLFPKLAVDCRIYVVYNGQYLSSKSISKATSPSNNYIQVRKRIERSSILPGRKLQLTVQVTEKIRSCYYKVFSRGTVVQQGIFKMHRLSRKHAIRVTHEMTPSFKILVYYVRRYGEVVADAVTLSIKEIFRNKVTMKFDKKVVEPGNPVKLEVKADPGSLVNILAVDKSILLLKNANDITANNVLKELQRFTYTRLPLLKDWDSIGSVVDSGVDSNTVFSNSGVYVSTDCLLIGRRRSEISSAHHRSSALRIASSGTQLRSSFPQARSSVGAAGPAGDSTTLASPTRTRTKFPETWLWLNTTTNRKGVASVTSLVPDTITQWIATSFAVNPRTGLGVASYPAKITNFQRFFMRFELPYSAIRGEILILQITVFNYMEEDLDVHVSLNKNVNLTFVDVKGNAVVPRGKAWTKMVFIPKETVKSVYFPIIPTKIGRTLLDANVRSKAAADAVQRPLLVKPEGIRVNYNIPVVIDLRRNGTFSTNVRISLPPFVIPDSEFIKVSVIGDLIGTTLAGVEDLLRMSYGCGEQNLVRFVPNVFISVYLKLTNRLTNDIKDKVDRYLSAGYQRQLSYSRFDGSFSAFGKRDRYGSTWLTAFVVKSFAQAADLTYIDPNVMRKAIQFLINKQDRKNGEYKEKGVVLNKGMQGGSASSAASLTSYVVIALHEALIRKQIPNDTIKKTQESIKNGVTFIVKVLENRSSIFQDNLYELVISTYALTLLDAPLAKSLLHQIERYSFTEDGTKYWKLPDNAANMIQPYRRWKPPKVNVRALDIEITSYVFLIYNRRNDIKNGVRVVKWLNKQKNPFGGFISTQDTVIAIQAITGFAEKVFVEQFNAVLNVKGESWNGHTFTVDNKNSLVLQSVDVPSSIRKISIDCAGSGFLMSEVAVFFNVPEELRKPAFYLRTTILNDSVLGFRLKLCFSWLRGGNSTMGYMKIAIPTGMEADLDSMNITSTYGLYKKREINSDQLDLYFDWITTKEMCVEINIDRVSLVAKQKPVPARLSEYYEQSNEVIRMYQSKVLSEASADDVCGRDRCQ</sequence>
<evidence type="ECO:0000259" key="11">
    <source>
        <dbReference type="SMART" id="SM01361"/>
    </source>
</evidence>
<feature type="signal peptide" evidence="8">
    <location>
        <begin position="1"/>
        <end position="15"/>
    </location>
</feature>
<protein>
    <submittedName>
        <fullName evidence="12">Byssal protease inhibitor-like protein 1</fullName>
    </submittedName>
</protein>
<reference evidence="12" key="1">
    <citation type="journal article" date="2016" name="J. Proteomics">
        <title>In-depth proteomic analysis of the byssus from marine mussel Mytilus coruscus.</title>
        <authorList>
            <person name="Qin C.L."/>
            <person name="Pan Q.D."/>
            <person name="Qi Q."/>
            <person name="Fan M.H."/>
            <person name="Sun J.J."/>
            <person name="Li N.N."/>
            <person name="Liao Z."/>
        </authorList>
    </citation>
    <scope>NUCLEOTIDE SEQUENCE</scope>
    <source>
        <tissue evidence="12">Foot gland</tissue>
    </source>
</reference>
<dbReference type="InterPro" id="IPR047565">
    <property type="entry name" value="Alpha-macroglob_thiol-ester_cl"/>
</dbReference>
<feature type="chain" id="PRO_5012746122" evidence="8">
    <location>
        <begin position="16"/>
        <end position="1437"/>
    </location>
</feature>
<dbReference type="InterPro" id="IPR050473">
    <property type="entry name" value="A2M/Complement_sys"/>
</dbReference>
<dbReference type="Gene3D" id="2.60.40.1930">
    <property type="match status" value="3"/>
</dbReference>
<keyword evidence="5" id="KW-0882">Thioester bond</keyword>
<evidence type="ECO:0000313" key="12">
    <source>
        <dbReference type="EMBL" id="ANN45958.1"/>
    </source>
</evidence>
<dbReference type="Pfam" id="PF07703">
    <property type="entry name" value="A2M_BRD"/>
    <property type="match status" value="1"/>
</dbReference>
<dbReference type="Pfam" id="PF00207">
    <property type="entry name" value="A2M"/>
    <property type="match status" value="1"/>
</dbReference>
<feature type="region of interest" description="Disordered" evidence="7">
    <location>
        <begin position="671"/>
        <end position="691"/>
    </location>
</feature>
<proteinExistence type="evidence at transcript level"/>
<dbReference type="Pfam" id="PF07678">
    <property type="entry name" value="TED_complement"/>
    <property type="match status" value="1"/>
</dbReference>
<evidence type="ECO:0000256" key="1">
    <source>
        <dbReference type="ARBA" id="ARBA00010952"/>
    </source>
</evidence>
<dbReference type="EMBL" id="KX268644">
    <property type="protein sequence ID" value="ANN45958.1"/>
    <property type="molecule type" value="mRNA"/>
</dbReference>
<evidence type="ECO:0000259" key="10">
    <source>
        <dbReference type="SMART" id="SM01360"/>
    </source>
</evidence>
<dbReference type="InterPro" id="IPR009048">
    <property type="entry name" value="A-macroglobulin_rcpt-bd"/>
</dbReference>
<dbReference type="Gene3D" id="1.50.10.20">
    <property type="match status" value="1"/>
</dbReference>
<dbReference type="Pfam" id="PF07677">
    <property type="entry name" value="A2M_recep"/>
    <property type="match status" value="1"/>
</dbReference>
<dbReference type="InterPro" id="IPR041555">
    <property type="entry name" value="MG3"/>
</dbReference>
<dbReference type="InterPro" id="IPR014756">
    <property type="entry name" value="Ig_E-set"/>
</dbReference>
<dbReference type="Gene3D" id="6.20.50.160">
    <property type="match status" value="1"/>
</dbReference>
<evidence type="ECO:0000256" key="3">
    <source>
        <dbReference type="ARBA" id="ARBA00022729"/>
    </source>
</evidence>
<feature type="domain" description="Alpha-2-macroglobulin bait region" evidence="9">
    <location>
        <begin position="443"/>
        <end position="577"/>
    </location>
</feature>
<evidence type="ECO:0000256" key="4">
    <source>
        <dbReference type="ARBA" id="ARBA00022900"/>
    </source>
</evidence>
<keyword evidence="3 8" id="KW-0732">Signal</keyword>
<dbReference type="PANTHER" id="PTHR11412">
    <property type="entry name" value="MACROGLOBULIN / COMPLEMENT"/>
    <property type="match status" value="1"/>
</dbReference>
<dbReference type="SUPFAM" id="SSF49410">
    <property type="entry name" value="Alpha-macroglobulin receptor domain"/>
    <property type="match status" value="1"/>
</dbReference>